<evidence type="ECO:0000259" key="8">
    <source>
        <dbReference type="Pfam" id="PF02687"/>
    </source>
</evidence>
<organism evidence="9 10">
    <name type="scientific">Candidatus Acidiferrum panamense</name>
    <dbReference type="NCBI Taxonomy" id="2741543"/>
    <lineage>
        <taxon>Bacteria</taxon>
        <taxon>Pseudomonadati</taxon>
        <taxon>Acidobacteriota</taxon>
        <taxon>Terriglobia</taxon>
        <taxon>Candidatus Acidiferrales</taxon>
        <taxon>Candidatus Acidiferrum</taxon>
    </lineage>
</organism>
<feature type="transmembrane region" description="Helical" evidence="7">
    <location>
        <begin position="113"/>
        <end position="134"/>
    </location>
</feature>
<dbReference type="EMBL" id="JACDQQ010002745">
    <property type="protein sequence ID" value="MBA0088914.1"/>
    <property type="molecule type" value="Genomic_DNA"/>
</dbReference>
<reference evidence="9" key="1">
    <citation type="submission" date="2020-06" db="EMBL/GenBank/DDBJ databases">
        <title>Legume-microbial interactions unlock mineral nutrients during tropical forest succession.</title>
        <authorList>
            <person name="Epihov D.Z."/>
        </authorList>
    </citation>
    <scope>NUCLEOTIDE SEQUENCE [LARGE SCALE GENOMIC DNA]</scope>
    <source>
        <strain evidence="9">Pan2503</strain>
    </source>
</reference>
<dbReference type="PANTHER" id="PTHR30572">
    <property type="entry name" value="MEMBRANE COMPONENT OF TRANSPORTER-RELATED"/>
    <property type="match status" value="1"/>
</dbReference>
<sequence>MIVSGNESEEDIVARSIASQRFSVILLGIFAAMALLLASIGIYGVLSYLVAQRTQEIGVRMALGARHVDVLRLVLVDGARMMMVGVAIGVLAALGLTHWMSSMLFGVTPTDPLTFAVVAVVLCGIGLCACYVPAHRAMHVDPILALRHE</sequence>
<evidence type="ECO:0000313" key="10">
    <source>
        <dbReference type="Proteomes" id="UP000567293"/>
    </source>
</evidence>
<feature type="transmembrane region" description="Helical" evidence="7">
    <location>
        <begin position="81"/>
        <end position="101"/>
    </location>
</feature>
<keyword evidence="2" id="KW-1003">Cell membrane</keyword>
<comment type="similarity">
    <text evidence="6">Belongs to the ABC-4 integral membrane protein family.</text>
</comment>
<keyword evidence="3 7" id="KW-0812">Transmembrane</keyword>
<feature type="transmembrane region" description="Helical" evidence="7">
    <location>
        <begin position="24"/>
        <end position="51"/>
    </location>
</feature>
<keyword evidence="10" id="KW-1185">Reference proteome</keyword>
<dbReference type="GO" id="GO:0005886">
    <property type="term" value="C:plasma membrane"/>
    <property type="evidence" value="ECO:0007669"/>
    <property type="project" value="UniProtKB-SubCell"/>
</dbReference>
<evidence type="ECO:0000256" key="1">
    <source>
        <dbReference type="ARBA" id="ARBA00004651"/>
    </source>
</evidence>
<dbReference type="InterPro" id="IPR050250">
    <property type="entry name" value="Macrolide_Exporter_MacB"/>
</dbReference>
<proteinExistence type="inferred from homology"/>
<dbReference type="Pfam" id="PF02687">
    <property type="entry name" value="FtsX"/>
    <property type="match status" value="1"/>
</dbReference>
<dbReference type="AlphaFoldDB" id="A0A7V8NWQ9"/>
<accession>A0A7V8NWQ9</accession>
<dbReference type="Proteomes" id="UP000567293">
    <property type="component" value="Unassembled WGS sequence"/>
</dbReference>
<comment type="caution">
    <text evidence="9">The sequence shown here is derived from an EMBL/GenBank/DDBJ whole genome shotgun (WGS) entry which is preliminary data.</text>
</comment>
<evidence type="ECO:0000256" key="5">
    <source>
        <dbReference type="ARBA" id="ARBA00023136"/>
    </source>
</evidence>
<comment type="subcellular location">
    <subcellularLocation>
        <location evidence="1">Cell membrane</location>
        <topology evidence="1">Multi-pass membrane protein</topology>
    </subcellularLocation>
</comment>
<gene>
    <name evidence="9" type="ORF">HRJ53_28330</name>
</gene>
<protein>
    <submittedName>
        <fullName evidence="9">FtsX-like permease family protein</fullName>
    </submittedName>
</protein>
<evidence type="ECO:0000256" key="6">
    <source>
        <dbReference type="ARBA" id="ARBA00038076"/>
    </source>
</evidence>
<evidence type="ECO:0000256" key="2">
    <source>
        <dbReference type="ARBA" id="ARBA00022475"/>
    </source>
</evidence>
<evidence type="ECO:0000256" key="4">
    <source>
        <dbReference type="ARBA" id="ARBA00022989"/>
    </source>
</evidence>
<evidence type="ECO:0000313" key="9">
    <source>
        <dbReference type="EMBL" id="MBA0088914.1"/>
    </source>
</evidence>
<evidence type="ECO:0000256" key="7">
    <source>
        <dbReference type="SAM" id="Phobius"/>
    </source>
</evidence>
<dbReference type="GO" id="GO:0022857">
    <property type="term" value="F:transmembrane transporter activity"/>
    <property type="evidence" value="ECO:0007669"/>
    <property type="project" value="TreeGrafter"/>
</dbReference>
<keyword evidence="4 7" id="KW-1133">Transmembrane helix</keyword>
<keyword evidence="5 7" id="KW-0472">Membrane</keyword>
<name>A0A7V8NWQ9_9BACT</name>
<dbReference type="InterPro" id="IPR003838">
    <property type="entry name" value="ABC3_permease_C"/>
</dbReference>
<dbReference type="PANTHER" id="PTHR30572:SF4">
    <property type="entry name" value="ABC TRANSPORTER PERMEASE YTRF"/>
    <property type="match status" value="1"/>
</dbReference>
<evidence type="ECO:0000256" key="3">
    <source>
        <dbReference type="ARBA" id="ARBA00022692"/>
    </source>
</evidence>
<feature type="domain" description="ABC3 transporter permease C-terminal" evidence="8">
    <location>
        <begin position="29"/>
        <end position="142"/>
    </location>
</feature>